<dbReference type="PANTHER" id="PTHR37171:SF1">
    <property type="entry name" value="SERINE_THREONINE-PROTEIN KINASE YRZF-RELATED"/>
    <property type="match status" value="1"/>
</dbReference>
<feature type="compositionally biased region" description="Acidic residues" evidence="2">
    <location>
        <begin position="255"/>
        <end position="264"/>
    </location>
</feature>
<dbReference type="PROSITE" id="PS50011">
    <property type="entry name" value="PROTEIN_KINASE_DOM"/>
    <property type="match status" value="1"/>
</dbReference>
<dbReference type="InterPro" id="IPR011009">
    <property type="entry name" value="Kinase-like_dom_sf"/>
</dbReference>
<evidence type="ECO:0000313" key="4">
    <source>
        <dbReference type="EMBL" id="CAE2274773.1"/>
    </source>
</evidence>
<sequence>MTLQEVRDLQIPALSYESGPLAGSSTQSEKFVNPEAVMAWPDFQGKMDSAKATLEKSLTPGLFVKKFEWRHSPVSQEDHIYPVFHHNVFGVMGLVYPTDWEGCFVMGYCIPCYKFKPDLYVRESPNKESKHLPIEIKGDLPLDLVAGWTAKDSLAVSAISQEYTYMIACKRKFGILSSYEKTFFLSVGEGGSLLVSPLIKREELIPCLMDFLSIASLWEVWENPPSLMVIYDIDPEGGGESGGSDESGDGNGDSDSSDFEMDDTEKERETSPAKRRSTSGNNPNNCLSLIVNESDCLGFGANGVVYRTTYKGRWVALKVVNTKDLRAFQEVLNEVRFYNQLKKVQGSLIARMFWSGWLSATQYGVILELYNPPGEVSEAEQQHLLHQLTLLGVKHGDFRKANFVRDDEGNLLLIDFGRSHFLTTSDASNQASKLHLQRLPHAQ</sequence>
<dbReference type="GO" id="GO:0004672">
    <property type="term" value="F:protein kinase activity"/>
    <property type="evidence" value="ECO:0007669"/>
    <property type="project" value="InterPro"/>
</dbReference>
<dbReference type="InterPro" id="IPR052396">
    <property type="entry name" value="Meiotic_Drive_Suppr_Kinase"/>
</dbReference>
<name>A0A7S4NAL8_9EUKA</name>
<dbReference type="AlphaFoldDB" id="A0A7S4NAL8"/>
<organism evidence="4">
    <name type="scientific">Paramoeba aestuarina</name>
    <dbReference type="NCBI Taxonomy" id="180227"/>
    <lineage>
        <taxon>Eukaryota</taxon>
        <taxon>Amoebozoa</taxon>
        <taxon>Discosea</taxon>
        <taxon>Flabellinia</taxon>
        <taxon>Dactylopodida</taxon>
        <taxon>Paramoebidae</taxon>
        <taxon>Paramoeba</taxon>
    </lineage>
</organism>
<protein>
    <recommendedName>
        <fullName evidence="3">Protein kinase domain-containing protein</fullName>
    </recommendedName>
</protein>
<dbReference type="InterPro" id="IPR000719">
    <property type="entry name" value="Prot_kinase_dom"/>
</dbReference>
<feature type="region of interest" description="Disordered" evidence="2">
    <location>
        <begin position="232"/>
        <end position="280"/>
    </location>
</feature>
<accession>A0A7S4NAL8</accession>
<keyword evidence="1" id="KW-0067">ATP-binding</keyword>
<dbReference type="PANTHER" id="PTHR37171">
    <property type="entry name" value="SERINE/THREONINE-PROTEIN KINASE YRZF-RELATED"/>
    <property type="match status" value="1"/>
</dbReference>
<evidence type="ECO:0000259" key="3">
    <source>
        <dbReference type="PROSITE" id="PS50011"/>
    </source>
</evidence>
<evidence type="ECO:0000256" key="2">
    <source>
        <dbReference type="SAM" id="MobiDB-lite"/>
    </source>
</evidence>
<dbReference type="InterPro" id="IPR017441">
    <property type="entry name" value="Protein_kinase_ATP_BS"/>
</dbReference>
<reference evidence="4" key="1">
    <citation type="submission" date="2021-01" db="EMBL/GenBank/DDBJ databases">
        <authorList>
            <person name="Corre E."/>
            <person name="Pelletier E."/>
            <person name="Niang G."/>
            <person name="Scheremetjew M."/>
            <person name="Finn R."/>
            <person name="Kale V."/>
            <person name="Holt S."/>
            <person name="Cochrane G."/>
            <person name="Meng A."/>
            <person name="Brown T."/>
            <person name="Cohen L."/>
        </authorList>
    </citation>
    <scope>NUCLEOTIDE SEQUENCE</scope>
    <source>
        <strain evidence="4">SoJaBio B1-5/56/2</strain>
    </source>
</reference>
<dbReference type="GO" id="GO:0005524">
    <property type="term" value="F:ATP binding"/>
    <property type="evidence" value="ECO:0007669"/>
    <property type="project" value="UniProtKB-UniRule"/>
</dbReference>
<gene>
    <name evidence="4" type="ORF">NAES01612_LOCUS2376</name>
</gene>
<proteinExistence type="predicted"/>
<dbReference type="SUPFAM" id="SSF56112">
    <property type="entry name" value="Protein kinase-like (PK-like)"/>
    <property type="match status" value="1"/>
</dbReference>
<feature type="domain" description="Protein kinase" evidence="3">
    <location>
        <begin position="291"/>
        <end position="443"/>
    </location>
</feature>
<keyword evidence="1" id="KW-0547">Nucleotide-binding</keyword>
<dbReference type="PROSITE" id="PS00107">
    <property type="entry name" value="PROTEIN_KINASE_ATP"/>
    <property type="match status" value="1"/>
</dbReference>
<evidence type="ECO:0000256" key="1">
    <source>
        <dbReference type="PROSITE-ProRule" id="PRU10141"/>
    </source>
</evidence>
<dbReference type="EMBL" id="HBKR01003585">
    <property type="protein sequence ID" value="CAE2274773.1"/>
    <property type="molecule type" value="Transcribed_RNA"/>
</dbReference>
<dbReference type="Gene3D" id="1.10.510.10">
    <property type="entry name" value="Transferase(Phosphotransferase) domain 1"/>
    <property type="match status" value="1"/>
</dbReference>
<feature type="binding site" evidence="1">
    <location>
        <position position="318"/>
    </location>
    <ligand>
        <name>ATP</name>
        <dbReference type="ChEBI" id="CHEBI:30616"/>
    </ligand>
</feature>